<proteinExistence type="predicted"/>
<reference evidence="1" key="1">
    <citation type="submission" date="2015-06" db="UniProtKB">
        <authorList>
            <consortium name="EnsemblPlants"/>
        </authorList>
    </citation>
    <scope>IDENTIFICATION</scope>
</reference>
<organism evidence="1">
    <name type="scientific">Aegilops tauschii</name>
    <name type="common">Tausch's goatgrass</name>
    <name type="synonym">Aegilops squarrosa</name>
    <dbReference type="NCBI Taxonomy" id="37682"/>
    <lineage>
        <taxon>Eukaryota</taxon>
        <taxon>Viridiplantae</taxon>
        <taxon>Streptophyta</taxon>
        <taxon>Embryophyta</taxon>
        <taxon>Tracheophyta</taxon>
        <taxon>Spermatophyta</taxon>
        <taxon>Magnoliopsida</taxon>
        <taxon>Liliopsida</taxon>
        <taxon>Poales</taxon>
        <taxon>Poaceae</taxon>
        <taxon>BOP clade</taxon>
        <taxon>Pooideae</taxon>
        <taxon>Triticodae</taxon>
        <taxon>Triticeae</taxon>
        <taxon>Triticinae</taxon>
        <taxon>Aegilops</taxon>
    </lineage>
</organism>
<protein>
    <submittedName>
        <fullName evidence="1">Uncharacterized protein</fullName>
    </submittedName>
</protein>
<dbReference type="AlphaFoldDB" id="M8BUP1"/>
<sequence length="110" mass="11848">MVHLEAQVATGAAAPFAAGGATEGEYDKVLGQLSSLTQKVRAHTGNPGIQWDLMDHYLQLEEAIAWMKVIHVIVTKGKPLATGAAGRRWSRSRPPRNAATGLDRKCDTNN</sequence>
<accession>M8BUP1</accession>
<dbReference type="EnsemblPlants" id="EMT10529">
    <property type="protein sequence ID" value="EMT10529"/>
    <property type="gene ID" value="F775_43692"/>
</dbReference>
<name>M8BUP1_AEGTA</name>
<evidence type="ECO:0000313" key="1">
    <source>
        <dbReference type="EnsemblPlants" id="EMT10529"/>
    </source>
</evidence>